<protein>
    <recommendedName>
        <fullName evidence="6">ADP-dependent (S)-NAD(P)H-hydrate dehydratase</fullName>
        <ecNumber evidence="6">4.2.1.136</ecNumber>
    </recommendedName>
    <alternativeName>
        <fullName evidence="6">ADP-dependent NAD(P)HX dehydratase</fullName>
    </alternativeName>
</protein>
<evidence type="ECO:0000256" key="6">
    <source>
        <dbReference type="HAMAP-Rule" id="MF_01965"/>
    </source>
</evidence>
<dbReference type="InterPro" id="IPR017953">
    <property type="entry name" value="Carbohydrate_kinase_pred_CS"/>
</dbReference>
<dbReference type="HAMAP" id="MF_01965">
    <property type="entry name" value="NADHX_dehydratase"/>
    <property type="match status" value="1"/>
</dbReference>
<dbReference type="SUPFAM" id="SSF53613">
    <property type="entry name" value="Ribokinase-like"/>
    <property type="match status" value="1"/>
</dbReference>
<comment type="catalytic activity">
    <reaction evidence="6">
        <text>(6S)-NADPHX + ADP = AMP + phosphate + NADPH + H(+)</text>
        <dbReference type="Rhea" id="RHEA:32235"/>
        <dbReference type="ChEBI" id="CHEBI:15378"/>
        <dbReference type="ChEBI" id="CHEBI:43474"/>
        <dbReference type="ChEBI" id="CHEBI:57783"/>
        <dbReference type="ChEBI" id="CHEBI:64076"/>
        <dbReference type="ChEBI" id="CHEBI:456215"/>
        <dbReference type="ChEBI" id="CHEBI:456216"/>
        <dbReference type="EC" id="4.2.1.136"/>
    </reaction>
</comment>
<keyword evidence="1 6" id="KW-0547">Nucleotide-binding</keyword>
<accession>A0A2W4ZYC3</accession>
<comment type="similarity">
    <text evidence="6">Belongs to the NnrD/CARKD family.</text>
</comment>
<dbReference type="CDD" id="cd01171">
    <property type="entry name" value="YXKO-related"/>
    <property type="match status" value="1"/>
</dbReference>
<dbReference type="GO" id="GO:0005524">
    <property type="term" value="F:ATP binding"/>
    <property type="evidence" value="ECO:0007669"/>
    <property type="project" value="UniProtKB-KW"/>
</dbReference>
<comment type="subunit">
    <text evidence="6">Homotetramer.</text>
</comment>
<dbReference type="EC" id="4.2.1.136" evidence="6"/>
<dbReference type="PANTHER" id="PTHR12592">
    <property type="entry name" value="ATP-DEPENDENT (S)-NAD(P)H-HYDRATE DEHYDRATASE FAMILY MEMBER"/>
    <property type="match status" value="1"/>
</dbReference>
<evidence type="ECO:0000313" key="9">
    <source>
        <dbReference type="Proteomes" id="UP000249557"/>
    </source>
</evidence>
<dbReference type="AlphaFoldDB" id="A0A2W4ZYC3"/>
<feature type="binding site" evidence="6">
    <location>
        <position position="41"/>
    </location>
    <ligand>
        <name>(6S)-NADPHX</name>
        <dbReference type="ChEBI" id="CHEBI:64076"/>
    </ligand>
</feature>
<evidence type="ECO:0000313" key="8">
    <source>
        <dbReference type="EMBL" id="PZO86107.1"/>
    </source>
</evidence>
<dbReference type="InterPro" id="IPR029056">
    <property type="entry name" value="Ribokinase-like"/>
</dbReference>
<feature type="domain" description="YjeF C-terminal" evidence="7">
    <location>
        <begin position="7"/>
        <end position="261"/>
    </location>
</feature>
<dbReference type="PROSITE" id="PS51383">
    <property type="entry name" value="YJEF_C_3"/>
    <property type="match status" value="1"/>
</dbReference>
<evidence type="ECO:0000256" key="3">
    <source>
        <dbReference type="ARBA" id="ARBA00022857"/>
    </source>
</evidence>
<feature type="binding site" evidence="6">
    <location>
        <begin position="178"/>
        <end position="182"/>
    </location>
    <ligand>
        <name>AMP</name>
        <dbReference type="ChEBI" id="CHEBI:456215"/>
    </ligand>
</feature>
<feature type="binding site" evidence="6">
    <location>
        <position position="101"/>
    </location>
    <ligand>
        <name>(6S)-NADPHX</name>
        <dbReference type="ChEBI" id="CHEBI:64076"/>
    </ligand>
</feature>
<keyword evidence="3 6" id="KW-0521">NADP</keyword>
<comment type="catalytic activity">
    <reaction evidence="6">
        <text>(6S)-NADHX + ADP = AMP + phosphate + NADH + H(+)</text>
        <dbReference type="Rhea" id="RHEA:32223"/>
        <dbReference type="ChEBI" id="CHEBI:15378"/>
        <dbReference type="ChEBI" id="CHEBI:43474"/>
        <dbReference type="ChEBI" id="CHEBI:57945"/>
        <dbReference type="ChEBI" id="CHEBI:64074"/>
        <dbReference type="ChEBI" id="CHEBI:456215"/>
        <dbReference type="ChEBI" id="CHEBI:456216"/>
        <dbReference type="EC" id="4.2.1.136"/>
    </reaction>
</comment>
<feature type="binding site" evidence="6">
    <location>
        <position position="206"/>
    </location>
    <ligand>
        <name>AMP</name>
        <dbReference type="ChEBI" id="CHEBI:456215"/>
    </ligand>
</feature>
<dbReference type="EMBL" id="QFNK01000130">
    <property type="protein sequence ID" value="PZO86107.1"/>
    <property type="molecule type" value="Genomic_DNA"/>
</dbReference>
<keyword evidence="2 6" id="KW-0067">ATP-binding</keyword>
<reference evidence="8 9" key="1">
    <citation type="submission" date="2017-08" db="EMBL/GenBank/DDBJ databases">
        <title>Infants hospitalized years apart are colonized by the same room-sourced microbial strains.</title>
        <authorList>
            <person name="Brooks B."/>
            <person name="Olm M.R."/>
            <person name="Firek B.A."/>
            <person name="Baker R."/>
            <person name="Thomas B.C."/>
            <person name="Morowitz M.J."/>
            <person name="Banfield J.F."/>
        </authorList>
    </citation>
    <scope>NUCLEOTIDE SEQUENCE [LARGE SCALE GENOMIC DNA]</scope>
    <source>
        <strain evidence="8">S2_018_000_R2_104</strain>
    </source>
</reference>
<dbReference type="NCBIfam" id="TIGR00196">
    <property type="entry name" value="yjeF_cterm"/>
    <property type="match status" value="1"/>
</dbReference>
<dbReference type="Gene3D" id="3.40.1190.20">
    <property type="match status" value="1"/>
</dbReference>
<dbReference type="PANTHER" id="PTHR12592:SF0">
    <property type="entry name" value="ATP-DEPENDENT (S)-NAD(P)H-HYDRATE DEHYDRATASE"/>
    <property type="match status" value="1"/>
</dbReference>
<dbReference type="Pfam" id="PF01256">
    <property type="entry name" value="Carb_kinase"/>
    <property type="match status" value="1"/>
</dbReference>
<proteinExistence type="inferred from homology"/>
<dbReference type="Proteomes" id="UP000249557">
    <property type="component" value="Unassembled WGS sequence"/>
</dbReference>
<keyword evidence="4 6" id="KW-0520">NAD</keyword>
<evidence type="ECO:0000259" key="7">
    <source>
        <dbReference type="PROSITE" id="PS51383"/>
    </source>
</evidence>
<evidence type="ECO:0000256" key="2">
    <source>
        <dbReference type="ARBA" id="ARBA00022840"/>
    </source>
</evidence>
<dbReference type="GO" id="GO:0110051">
    <property type="term" value="P:metabolite repair"/>
    <property type="evidence" value="ECO:0007669"/>
    <property type="project" value="TreeGrafter"/>
</dbReference>
<sequence length="262" mass="27549">MSIRQNDPSLWRDMLPAHDPKGHKYGRGVAVIYGAPKMTGATRLAARACARIGAGLVRVIAPEGTGDIYRSTLHEEIIVEDISDFKGFSDERIKAVLMGSGCMAGDLDDGIVANAFARPRVNGIILDAGAIGHADRFHGAVITPHEGEFSKTFPDIRGDKVAQAEEGARRIKGTVVLKGARTVIAGPDGVIVQDRDVPELATAGTGDVLAGMITGLMAQGMATPWAAAAAVWMHAEAASRFGRGMVASDLPEMLPAVLQDLS</sequence>
<gene>
    <name evidence="6" type="primary">nnrD</name>
    <name evidence="8" type="ORF">DI626_06930</name>
</gene>
<dbReference type="GO" id="GO:0052855">
    <property type="term" value="F:ADP-dependent NAD(P)H-hydrate dehydratase activity"/>
    <property type="evidence" value="ECO:0007669"/>
    <property type="project" value="UniProtKB-UniRule"/>
</dbReference>
<dbReference type="GO" id="GO:0046496">
    <property type="term" value="P:nicotinamide nucleotide metabolic process"/>
    <property type="evidence" value="ECO:0007669"/>
    <property type="project" value="UniProtKB-UniRule"/>
</dbReference>
<feature type="binding site" evidence="6">
    <location>
        <position position="207"/>
    </location>
    <ligand>
        <name>(6S)-NADPHX</name>
        <dbReference type="ChEBI" id="CHEBI:64076"/>
    </ligand>
</feature>
<evidence type="ECO:0000256" key="4">
    <source>
        <dbReference type="ARBA" id="ARBA00023027"/>
    </source>
</evidence>
<comment type="caution">
    <text evidence="8">The sequence shown here is derived from an EMBL/GenBank/DDBJ whole genome shotgun (WGS) entry which is preliminary data.</text>
</comment>
<evidence type="ECO:0000256" key="1">
    <source>
        <dbReference type="ARBA" id="ARBA00022741"/>
    </source>
</evidence>
<dbReference type="GO" id="GO:0052856">
    <property type="term" value="F:NAD(P)HX epimerase activity"/>
    <property type="evidence" value="ECO:0007669"/>
    <property type="project" value="TreeGrafter"/>
</dbReference>
<comment type="cofactor">
    <cofactor evidence="6">
        <name>Mg(2+)</name>
        <dbReference type="ChEBI" id="CHEBI:18420"/>
    </cofactor>
</comment>
<feature type="binding site" evidence="6">
    <location>
        <position position="145"/>
    </location>
    <ligand>
        <name>(6S)-NADPHX</name>
        <dbReference type="ChEBI" id="CHEBI:64076"/>
    </ligand>
</feature>
<dbReference type="PROSITE" id="PS01050">
    <property type="entry name" value="YJEF_C_2"/>
    <property type="match status" value="1"/>
</dbReference>
<dbReference type="InterPro" id="IPR000631">
    <property type="entry name" value="CARKD"/>
</dbReference>
<evidence type="ECO:0000256" key="5">
    <source>
        <dbReference type="ARBA" id="ARBA00023239"/>
    </source>
</evidence>
<comment type="function">
    <text evidence="6">Catalyzes the dehydration of the S-form of NAD(P)HX at the expense of ADP, which is converted to AMP. Together with NAD(P)HX epimerase, which catalyzes the epimerization of the S- and R-forms, the enzyme allows the repair of both epimers of NAD(P)HX, a damaged form of NAD(P)H that is a result of enzymatic or heat-dependent hydration.</text>
</comment>
<organism evidence="8 9">
    <name type="scientific">Micavibrio aeruginosavorus</name>
    <dbReference type="NCBI Taxonomy" id="349221"/>
    <lineage>
        <taxon>Bacteria</taxon>
        <taxon>Pseudomonadati</taxon>
        <taxon>Bdellovibrionota</taxon>
        <taxon>Bdellovibrionia</taxon>
        <taxon>Bdellovibrionales</taxon>
        <taxon>Pseudobdellovibrionaceae</taxon>
        <taxon>Micavibrio</taxon>
    </lineage>
</organism>
<name>A0A2W4ZYC3_9BACT</name>
<keyword evidence="5 6" id="KW-0456">Lyase</keyword>